<dbReference type="Pfam" id="PF00015">
    <property type="entry name" value="MCPsignal"/>
    <property type="match status" value="1"/>
</dbReference>
<proteinExistence type="inferred from homology"/>
<evidence type="ECO:0000259" key="5">
    <source>
        <dbReference type="PROSITE" id="PS50111"/>
    </source>
</evidence>
<dbReference type="FunFam" id="1.10.287.950:FF:000001">
    <property type="entry name" value="Methyl-accepting chemotaxis sensory transducer"/>
    <property type="match status" value="1"/>
</dbReference>
<organism evidence="7 8">
    <name type="scientific">Candidatus Acididesulfobacter diazotrophicus</name>
    <dbReference type="NCBI Taxonomy" id="2597226"/>
    <lineage>
        <taxon>Bacteria</taxon>
        <taxon>Deltaproteobacteria</taxon>
        <taxon>Candidatus Acidulodesulfobacterales</taxon>
        <taxon>Candidatus Acididesulfobacter</taxon>
    </lineage>
</organism>
<comment type="caution">
    <text evidence="7">The sequence shown here is derived from an EMBL/GenBank/DDBJ whole genome shotgun (WGS) entry which is preliminary data.</text>
</comment>
<dbReference type="GO" id="GO:0016020">
    <property type="term" value="C:membrane"/>
    <property type="evidence" value="ECO:0007669"/>
    <property type="project" value="InterPro"/>
</dbReference>
<dbReference type="InterPro" id="IPR004089">
    <property type="entry name" value="MCPsignal_dom"/>
</dbReference>
<name>A0A519BL92_9DELT</name>
<feature type="domain" description="HAMP" evidence="6">
    <location>
        <begin position="230"/>
        <end position="284"/>
    </location>
</feature>
<dbReference type="PROSITE" id="PS50111">
    <property type="entry name" value="CHEMOTAXIS_TRANSDUC_2"/>
    <property type="match status" value="1"/>
</dbReference>
<dbReference type="GO" id="GO:0007165">
    <property type="term" value="P:signal transduction"/>
    <property type="evidence" value="ECO:0007669"/>
    <property type="project" value="UniProtKB-KW"/>
</dbReference>
<dbReference type="Gene3D" id="1.10.287.950">
    <property type="entry name" value="Methyl-accepting chemotaxis protein"/>
    <property type="match status" value="1"/>
</dbReference>
<dbReference type="SUPFAM" id="SSF58104">
    <property type="entry name" value="Methyl-accepting chemotaxis protein (MCP) signaling domain"/>
    <property type="match status" value="1"/>
</dbReference>
<dbReference type="InterPro" id="IPR003660">
    <property type="entry name" value="HAMP_dom"/>
</dbReference>
<dbReference type="SMART" id="SM00283">
    <property type="entry name" value="MA"/>
    <property type="match status" value="1"/>
</dbReference>
<dbReference type="PROSITE" id="PS50885">
    <property type="entry name" value="HAMP"/>
    <property type="match status" value="1"/>
</dbReference>
<keyword evidence="4" id="KW-0472">Membrane</keyword>
<evidence type="ECO:0000313" key="7">
    <source>
        <dbReference type="EMBL" id="RZD18006.1"/>
    </source>
</evidence>
<dbReference type="GO" id="GO:0006935">
    <property type="term" value="P:chemotaxis"/>
    <property type="evidence" value="ECO:0007669"/>
    <property type="project" value="UniProtKB-ARBA"/>
</dbReference>
<feature type="transmembrane region" description="Helical" evidence="4">
    <location>
        <begin position="9"/>
        <end position="31"/>
    </location>
</feature>
<dbReference type="EMBL" id="SGBB01000016">
    <property type="protein sequence ID" value="RZD18006.1"/>
    <property type="molecule type" value="Genomic_DNA"/>
</dbReference>
<comment type="similarity">
    <text evidence="2">Belongs to the methyl-accepting chemotaxis (MCP) protein family.</text>
</comment>
<reference evidence="7 8" key="1">
    <citation type="journal article" date="2019" name="ISME J.">
        <title>Insights into ecological role of a new deltaproteobacterial order Candidatus Acidulodesulfobacterales by metagenomics and metatranscriptomics.</title>
        <authorList>
            <person name="Tan S."/>
            <person name="Liu J."/>
            <person name="Fang Y."/>
            <person name="Hedlund B.P."/>
            <person name="Lian Z.H."/>
            <person name="Huang L.Y."/>
            <person name="Li J.T."/>
            <person name="Huang L.N."/>
            <person name="Li W.J."/>
            <person name="Jiang H.C."/>
            <person name="Dong H.L."/>
            <person name="Shu W.S."/>
        </authorList>
    </citation>
    <scope>NUCLEOTIDE SEQUENCE [LARGE SCALE GENOMIC DNA]</scope>
    <source>
        <strain evidence="7">AP1</strain>
    </source>
</reference>
<feature type="transmembrane region" description="Helical" evidence="4">
    <location>
        <begin position="205"/>
        <end position="228"/>
    </location>
</feature>
<dbReference type="AlphaFoldDB" id="A0A519BL92"/>
<evidence type="ECO:0000256" key="1">
    <source>
        <dbReference type="ARBA" id="ARBA00023224"/>
    </source>
</evidence>
<protein>
    <submittedName>
        <fullName evidence="7">Methyl-accepting chemotaxis protein</fullName>
    </submittedName>
</protein>
<evidence type="ECO:0000256" key="2">
    <source>
        <dbReference type="ARBA" id="ARBA00029447"/>
    </source>
</evidence>
<dbReference type="Pfam" id="PF00672">
    <property type="entry name" value="HAMP"/>
    <property type="match status" value="1"/>
</dbReference>
<evidence type="ECO:0000313" key="8">
    <source>
        <dbReference type="Proteomes" id="UP000319296"/>
    </source>
</evidence>
<gene>
    <name evidence="7" type="ORF">EVG15_08095</name>
</gene>
<evidence type="ECO:0000256" key="4">
    <source>
        <dbReference type="SAM" id="Phobius"/>
    </source>
</evidence>
<dbReference type="PANTHER" id="PTHR32089:SF112">
    <property type="entry name" value="LYSOZYME-LIKE PROTEIN-RELATED"/>
    <property type="match status" value="1"/>
</dbReference>
<evidence type="ECO:0000259" key="6">
    <source>
        <dbReference type="PROSITE" id="PS50885"/>
    </source>
</evidence>
<evidence type="ECO:0000256" key="3">
    <source>
        <dbReference type="PROSITE-ProRule" id="PRU00284"/>
    </source>
</evidence>
<feature type="domain" description="Methyl-accepting transducer" evidence="5">
    <location>
        <begin position="289"/>
        <end position="525"/>
    </location>
</feature>
<accession>A0A519BL92</accession>
<keyword evidence="4" id="KW-0812">Transmembrane</keyword>
<dbReference type="CDD" id="cd11386">
    <property type="entry name" value="MCP_signal"/>
    <property type="match status" value="1"/>
</dbReference>
<sequence>MLITFKSRLYFAAVLMFIVISIGSFMVINYINTFKNSSYLESAINSSITSFTNVQKDVISIIYLSKLRQTDIKIAKLEKKTFNTSSIDKNIAQLVKKIKMARVDNIIVANGFMSGFSREKFSTVFGVKKKYLHKPVNKELNIKMLKFKKFMAFYRPHLIKILKNPIKVGPTISVNHFKKYLPKLLKNLNYVHSYIVSSSAKRIHMLLYFFMALPFFFLLALLLISYYFKKTLLDKLKLTINKIGEVAKGDLRAKIKISVNPKNEIGLLVNHVNTLINSLTKNVSSISQAVESVSSSSTELDASSLELENSINNMKQSSSSIVESIKQLTLAIIEIAKNSSNGAQEADYTQKATEEGYTAVQNVIKEITLIEKSVDKAADVINELGESSQKIGEIIAVIDEIADQTNLLALNAAIEAARAGEQGRGFAVVADEVRKLAERTTKATKEITDMISSIQEDTLKAVESMNYGKEEVKNGVSVAKNAGFQINKIKDLSIKLKDMIILIATAAEEQSTATEEISASSESILQSQESATSSAKQVKIGANELSKLASELSKTIRIFKIK</sequence>
<keyword evidence="1 3" id="KW-0807">Transducer</keyword>
<keyword evidence="4" id="KW-1133">Transmembrane helix</keyword>
<dbReference type="Proteomes" id="UP000319296">
    <property type="component" value="Unassembled WGS sequence"/>
</dbReference>
<dbReference type="PANTHER" id="PTHR32089">
    <property type="entry name" value="METHYL-ACCEPTING CHEMOTAXIS PROTEIN MCPB"/>
    <property type="match status" value="1"/>
</dbReference>